<dbReference type="InterPro" id="IPR050638">
    <property type="entry name" value="AA-Vitamin_Transporters"/>
</dbReference>
<dbReference type="STRING" id="1122204.SAMN05421781_1705"/>
<evidence type="ECO:0000313" key="9">
    <source>
        <dbReference type="EMBL" id="SDW55043.1"/>
    </source>
</evidence>
<dbReference type="Proteomes" id="UP000199488">
    <property type="component" value="Unassembled WGS sequence"/>
</dbReference>
<keyword evidence="4 7" id="KW-0812">Transmembrane</keyword>
<evidence type="ECO:0000256" key="2">
    <source>
        <dbReference type="ARBA" id="ARBA00007362"/>
    </source>
</evidence>
<dbReference type="RefSeq" id="WP_091613740.1">
    <property type="nucleotide sequence ID" value="NZ_FNNC01000003.1"/>
</dbReference>
<feature type="transmembrane region" description="Helical" evidence="7">
    <location>
        <begin position="68"/>
        <end position="89"/>
    </location>
</feature>
<feature type="domain" description="EamA" evidence="8">
    <location>
        <begin position="5"/>
        <end position="138"/>
    </location>
</feature>
<dbReference type="Pfam" id="PF00892">
    <property type="entry name" value="EamA"/>
    <property type="match status" value="2"/>
</dbReference>
<dbReference type="EMBL" id="FNNC01000003">
    <property type="protein sequence ID" value="SDW55043.1"/>
    <property type="molecule type" value="Genomic_DNA"/>
</dbReference>
<feature type="transmembrane region" description="Helical" evidence="7">
    <location>
        <begin position="37"/>
        <end position="56"/>
    </location>
</feature>
<evidence type="ECO:0000256" key="5">
    <source>
        <dbReference type="ARBA" id="ARBA00022989"/>
    </source>
</evidence>
<feature type="transmembrane region" description="Helical" evidence="7">
    <location>
        <begin position="245"/>
        <end position="264"/>
    </location>
</feature>
<evidence type="ECO:0000256" key="7">
    <source>
        <dbReference type="SAM" id="Phobius"/>
    </source>
</evidence>
<dbReference type="GO" id="GO:0005886">
    <property type="term" value="C:plasma membrane"/>
    <property type="evidence" value="ECO:0007669"/>
    <property type="project" value="UniProtKB-SubCell"/>
</dbReference>
<evidence type="ECO:0000256" key="6">
    <source>
        <dbReference type="ARBA" id="ARBA00023136"/>
    </source>
</evidence>
<accession>A0A1H2UFU8</accession>
<dbReference type="InterPro" id="IPR000620">
    <property type="entry name" value="EamA_dom"/>
</dbReference>
<dbReference type="PANTHER" id="PTHR32322">
    <property type="entry name" value="INNER MEMBRANE TRANSPORTER"/>
    <property type="match status" value="1"/>
</dbReference>
<keyword evidence="5 7" id="KW-1133">Transmembrane helix</keyword>
<comment type="subcellular location">
    <subcellularLocation>
        <location evidence="1">Cell membrane</location>
        <topology evidence="1">Multi-pass membrane protein</topology>
    </subcellularLocation>
</comment>
<feature type="domain" description="EamA" evidence="8">
    <location>
        <begin position="154"/>
        <end position="287"/>
    </location>
</feature>
<evidence type="ECO:0000256" key="4">
    <source>
        <dbReference type="ARBA" id="ARBA00022692"/>
    </source>
</evidence>
<evidence type="ECO:0000259" key="8">
    <source>
        <dbReference type="Pfam" id="PF00892"/>
    </source>
</evidence>
<dbReference type="PANTHER" id="PTHR32322:SF18">
    <property type="entry name" value="S-ADENOSYLMETHIONINE_S-ADENOSYLHOMOCYSTEINE TRANSPORTER"/>
    <property type="match status" value="1"/>
</dbReference>
<evidence type="ECO:0000313" key="10">
    <source>
        <dbReference type="Proteomes" id="UP000199488"/>
    </source>
</evidence>
<feature type="transmembrane region" description="Helical" evidence="7">
    <location>
        <begin position="126"/>
        <end position="144"/>
    </location>
</feature>
<keyword evidence="10" id="KW-1185">Reference proteome</keyword>
<dbReference type="SUPFAM" id="SSF103481">
    <property type="entry name" value="Multidrug resistance efflux transporter EmrE"/>
    <property type="match status" value="2"/>
</dbReference>
<dbReference type="OrthoDB" id="6707571at2"/>
<organism evidence="9 10">
    <name type="scientific">Marinococcus luteus</name>
    <dbReference type="NCBI Taxonomy" id="1122204"/>
    <lineage>
        <taxon>Bacteria</taxon>
        <taxon>Bacillati</taxon>
        <taxon>Bacillota</taxon>
        <taxon>Bacilli</taxon>
        <taxon>Bacillales</taxon>
        <taxon>Bacillaceae</taxon>
        <taxon>Marinococcus</taxon>
    </lineage>
</organism>
<protein>
    <submittedName>
        <fullName evidence="9">Threonine/homoserine efflux transporter RhtA</fullName>
    </submittedName>
</protein>
<name>A0A1H2UFU8_9BACI</name>
<gene>
    <name evidence="9" type="ORF">SAMN05421781_1705</name>
</gene>
<keyword evidence="6 7" id="KW-0472">Membrane</keyword>
<feature type="transmembrane region" description="Helical" evidence="7">
    <location>
        <begin position="182"/>
        <end position="203"/>
    </location>
</feature>
<comment type="similarity">
    <text evidence="2">Belongs to the EamA transporter family.</text>
</comment>
<evidence type="ECO:0000256" key="3">
    <source>
        <dbReference type="ARBA" id="ARBA00022475"/>
    </source>
</evidence>
<sequence length="306" mass="33046">MPARLAYLLVLAGAALWGTTGLFVQNLYTYGFTPWEVVGIRLIFSAVIITLFLSIVERSLLRIRWQDLPLFVGTGIISIAFFNFFFFSVMEVSGISLAVVMLYTGPLFVAVIAKFVFKETLTAGKIAALVIMITGCMYAVGLVPLGSDSIAAAAVLFGIASGFFYALYSIFGKFLSGRYHPLTITTYSMILGGLFLLPASRLWEKTEAFTEPGVWWNGIGLAVAATTIAYVAYTAGLTHVESSRASILSIIEPVVAIVIGVAVFGDSFTLWQTFGIVLVFVAIIATVYGDTLLGKMLGKTSLNRQS</sequence>
<feature type="transmembrane region" description="Helical" evidence="7">
    <location>
        <begin position="150"/>
        <end position="170"/>
    </location>
</feature>
<feature type="transmembrane region" description="Helical" evidence="7">
    <location>
        <begin position="270"/>
        <end position="289"/>
    </location>
</feature>
<dbReference type="Gene3D" id="1.10.3730.20">
    <property type="match status" value="1"/>
</dbReference>
<evidence type="ECO:0000256" key="1">
    <source>
        <dbReference type="ARBA" id="ARBA00004651"/>
    </source>
</evidence>
<keyword evidence="3" id="KW-1003">Cell membrane</keyword>
<feature type="transmembrane region" description="Helical" evidence="7">
    <location>
        <begin position="215"/>
        <end position="233"/>
    </location>
</feature>
<feature type="transmembrane region" description="Helical" evidence="7">
    <location>
        <begin position="95"/>
        <end position="117"/>
    </location>
</feature>
<dbReference type="AlphaFoldDB" id="A0A1H2UFU8"/>
<proteinExistence type="inferred from homology"/>
<reference evidence="9 10" key="1">
    <citation type="submission" date="2016-10" db="EMBL/GenBank/DDBJ databases">
        <authorList>
            <person name="de Groot N.N."/>
        </authorList>
    </citation>
    <scope>NUCLEOTIDE SEQUENCE [LARGE SCALE GENOMIC DNA]</scope>
    <source>
        <strain evidence="9 10">DSM 23126</strain>
    </source>
</reference>
<dbReference type="InterPro" id="IPR037185">
    <property type="entry name" value="EmrE-like"/>
</dbReference>